<evidence type="ECO:0000256" key="1">
    <source>
        <dbReference type="ARBA" id="ARBA00022714"/>
    </source>
</evidence>
<dbReference type="SUPFAM" id="SSF50022">
    <property type="entry name" value="ISP domain"/>
    <property type="match status" value="1"/>
</dbReference>
<evidence type="ECO:0000256" key="2">
    <source>
        <dbReference type="ARBA" id="ARBA00022723"/>
    </source>
</evidence>
<evidence type="ECO:0000256" key="4">
    <source>
        <dbReference type="ARBA" id="ARBA00023014"/>
    </source>
</evidence>
<dbReference type="InterPro" id="IPR002744">
    <property type="entry name" value="MIP18-like"/>
</dbReference>
<evidence type="ECO:0000313" key="6">
    <source>
        <dbReference type="EMBL" id="VAX37339.1"/>
    </source>
</evidence>
<feature type="domain" description="Rieske" evidence="5">
    <location>
        <begin position="5"/>
        <end position="100"/>
    </location>
</feature>
<accession>A0A3B1D573</accession>
<keyword evidence="3" id="KW-0408">Iron</keyword>
<dbReference type="InterPro" id="IPR017941">
    <property type="entry name" value="Rieske_2Fe-2S"/>
</dbReference>
<dbReference type="Pfam" id="PF00355">
    <property type="entry name" value="Rieske"/>
    <property type="match status" value="1"/>
</dbReference>
<name>A0A3B1D573_9ZZZZ</name>
<dbReference type="InterPro" id="IPR034904">
    <property type="entry name" value="FSCA_dom_sf"/>
</dbReference>
<proteinExistence type="predicted"/>
<dbReference type="GO" id="GO:0051537">
    <property type="term" value="F:2 iron, 2 sulfur cluster binding"/>
    <property type="evidence" value="ECO:0007669"/>
    <property type="project" value="UniProtKB-KW"/>
</dbReference>
<dbReference type="Gene3D" id="2.102.10.10">
    <property type="entry name" value="Rieske [2Fe-2S] iron-sulphur domain"/>
    <property type="match status" value="1"/>
</dbReference>
<keyword evidence="1" id="KW-0001">2Fe-2S</keyword>
<keyword evidence="4" id="KW-0411">Iron-sulfur</keyword>
<dbReference type="PROSITE" id="PS51296">
    <property type="entry name" value="RIESKE"/>
    <property type="match status" value="1"/>
</dbReference>
<evidence type="ECO:0000256" key="3">
    <source>
        <dbReference type="ARBA" id="ARBA00023004"/>
    </source>
</evidence>
<dbReference type="Gene3D" id="3.30.300.130">
    <property type="entry name" value="Fe-S cluster assembly (FSCA)"/>
    <property type="match status" value="1"/>
</dbReference>
<dbReference type="InterPro" id="IPR036922">
    <property type="entry name" value="Rieske_2Fe-2S_sf"/>
</dbReference>
<protein>
    <submittedName>
        <fullName evidence="6">PaaD-like protein (DUF59) involved in Fe-S cluster assembly</fullName>
    </submittedName>
</protein>
<dbReference type="EMBL" id="UOGL01000114">
    <property type="protein sequence ID" value="VAX37339.1"/>
    <property type="molecule type" value="Genomic_DNA"/>
</dbReference>
<dbReference type="Pfam" id="PF01883">
    <property type="entry name" value="FeS_assembly_P"/>
    <property type="match status" value="1"/>
</dbReference>
<dbReference type="SUPFAM" id="SSF117916">
    <property type="entry name" value="Fe-S cluster assembly (FSCA) domain-like"/>
    <property type="match status" value="1"/>
</dbReference>
<sequence>MSELEPIADVNEIASGERKEVVVDETPALLLRDGDNYYVIEDTCTHDSQPLTDGPFDGQSITCPRHGARFDVKTGETLCMPATEGIKTFHVEIANEIIFAKPRSQEEAKSAVEPLPVAETKSDCEVEEMQEVNLSDLTGEAKLIEALKQVIDPELMVNIVDLGLIYEVEQIEGKVNVEMTLTSPACPVGPQIMQQAKMALERLREVDLAEIRLVMTPPWTPERMTDDARDQLGIF</sequence>
<dbReference type="CDD" id="cd03528">
    <property type="entry name" value="Rieske_RO_ferredoxin"/>
    <property type="match status" value="1"/>
</dbReference>
<dbReference type="InterPro" id="IPR052339">
    <property type="entry name" value="Fe-S_Maturation_MIP18"/>
</dbReference>
<keyword evidence="2" id="KW-0479">Metal-binding</keyword>
<dbReference type="AlphaFoldDB" id="A0A3B1D573"/>
<dbReference type="PANTHER" id="PTHR42831:SF1">
    <property type="entry name" value="FE-S PROTEIN MATURATION AUXILIARY FACTOR YITW"/>
    <property type="match status" value="1"/>
</dbReference>
<evidence type="ECO:0000259" key="5">
    <source>
        <dbReference type="PROSITE" id="PS51296"/>
    </source>
</evidence>
<dbReference type="GO" id="GO:0046872">
    <property type="term" value="F:metal ion binding"/>
    <property type="evidence" value="ECO:0007669"/>
    <property type="project" value="UniProtKB-KW"/>
</dbReference>
<reference evidence="6" key="1">
    <citation type="submission" date="2018-06" db="EMBL/GenBank/DDBJ databases">
        <authorList>
            <person name="Zhirakovskaya E."/>
        </authorList>
    </citation>
    <scope>NUCLEOTIDE SEQUENCE</scope>
</reference>
<dbReference type="PANTHER" id="PTHR42831">
    <property type="entry name" value="FE-S PROTEIN MATURATION AUXILIARY FACTOR YITW"/>
    <property type="match status" value="1"/>
</dbReference>
<organism evidence="6">
    <name type="scientific">hydrothermal vent metagenome</name>
    <dbReference type="NCBI Taxonomy" id="652676"/>
    <lineage>
        <taxon>unclassified sequences</taxon>
        <taxon>metagenomes</taxon>
        <taxon>ecological metagenomes</taxon>
    </lineage>
</organism>
<gene>
    <name evidence="6" type="ORF">MNBD_PLANCTO02-1517</name>
</gene>